<feature type="compositionally biased region" description="Basic and acidic residues" evidence="1">
    <location>
        <begin position="242"/>
        <end position="252"/>
    </location>
</feature>
<feature type="region of interest" description="Disordered" evidence="1">
    <location>
        <begin position="1"/>
        <end position="296"/>
    </location>
</feature>
<dbReference type="SMART" id="SM00327">
    <property type="entry name" value="VWA"/>
    <property type="match status" value="1"/>
</dbReference>
<proteinExistence type="predicted"/>
<sequence>MGIRSLLRNVFGRSRADRPEPTVPEARTPTAGPDTPGTATTAAPAADTGPTDHAASAEPLAADAESDSLLAPFDEARRASSSAGQGHSKAEQLDAAQESEQRPGTPPHAEDSGSAEPNPETGTDKNADHTRNDRTTAADSARDDRTPTAETPMAEPPAAETLAGETSAAEPPAVGDTAEVPPAAPAVPAQATSEAAAPEAKDDTAEAEPSDGDSCPELAVPAQAKATAEHPATTVPPQASAAERDAAEREPVEQGTAEPATAEPATASTPAIPSQPERTPAEPSPAEAETTEPAAGVPAGLVGLHKAAGAALRRRGLGGERVGVYLVLDRSGSMRRYYKDGTVQHLAEQALALSANLDDAATVPVVFFSTDIDGTADLTLGAYEGRVEALHADLGHMGRTNYHRAVEAVVEHYEKSRADGAHAPALVLFQTDGAPTSRPAAEKALCEAAKLPIFWQFIGFGDPEAKGFDFLRRLGELAVPEKRAVDNAGFFPAGTDPLELSDDELYEGLTAEFPRWLAAAREAGIVA</sequence>
<evidence type="ECO:0000259" key="2">
    <source>
        <dbReference type="PROSITE" id="PS50234"/>
    </source>
</evidence>
<feature type="compositionally biased region" description="Low complexity" evidence="1">
    <location>
        <begin position="28"/>
        <end position="71"/>
    </location>
</feature>
<feature type="compositionally biased region" description="Basic and acidic residues" evidence="1">
    <location>
        <begin position="122"/>
        <end position="147"/>
    </location>
</feature>
<protein>
    <submittedName>
        <fullName evidence="3">VWA domain-containing protein</fullName>
    </submittedName>
</protein>
<comment type="caution">
    <text evidence="3">The sequence shown here is derived from an EMBL/GenBank/DDBJ whole genome shotgun (WGS) entry which is preliminary data.</text>
</comment>
<evidence type="ECO:0000313" key="3">
    <source>
        <dbReference type="EMBL" id="MFI1964334.1"/>
    </source>
</evidence>
<evidence type="ECO:0000313" key="4">
    <source>
        <dbReference type="Proteomes" id="UP001611548"/>
    </source>
</evidence>
<accession>A0ABW7USL6</accession>
<dbReference type="CDD" id="cd00198">
    <property type="entry name" value="vWFA"/>
    <property type="match status" value="1"/>
</dbReference>
<dbReference type="InterPro" id="IPR019303">
    <property type="entry name" value="vWA_TerF_C"/>
</dbReference>
<feature type="domain" description="VWFA" evidence="2">
    <location>
        <begin position="323"/>
        <end position="509"/>
    </location>
</feature>
<dbReference type="Proteomes" id="UP001611548">
    <property type="component" value="Unassembled WGS sequence"/>
</dbReference>
<feature type="compositionally biased region" description="Low complexity" evidence="1">
    <location>
        <begin position="256"/>
        <end position="278"/>
    </location>
</feature>
<gene>
    <name evidence="3" type="ORF">ACH429_09455</name>
</gene>
<feature type="compositionally biased region" description="Low complexity" evidence="1">
    <location>
        <begin position="177"/>
        <end position="198"/>
    </location>
</feature>
<keyword evidence="4" id="KW-1185">Reference proteome</keyword>
<dbReference type="Pfam" id="PF10138">
    <property type="entry name" value="vWA-TerF-like"/>
    <property type="match status" value="1"/>
</dbReference>
<dbReference type="RefSeq" id="WP_079101458.1">
    <property type="nucleotide sequence ID" value="NZ_JBIRWE010000003.1"/>
</dbReference>
<dbReference type="InterPro" id="IPR002035">
    <property type="entry name" value="VWF_A"/>
</dbReference>
<feature type="compositionally biased region" description="Low complexity" evidence="1">
    <location>
        <begin position="148"/>
        <end position="161"/>
    </location>
</feature>
<reference evidence="3 4" key="1">
    <citation type="submission" date="2024-10" db="EMBL/GenBank/DDBJ databases">
        <title>The Natural Products Discovery Center: Release of the First 8490 Sequenced Strains for Exploring Actinobacteria Biosynthetic Diversity.</title>
        <authorList>
            <person name="Kalkreuter E."/>
            <person name="Kautsar S.A."/>
            <person name="Yang D."/>
            <person name="Bader C.D."/>
            <person name="Teijaro C.N."/>
            <person name="Fluegel L."/>
            <person name="Davis C.M."/>
            <person name="Simpson J.R."/>
            <person name="Lauterbach L."/>
            <person name="Steele A.D."/>
            <person name="Gui C."/>
            <person name="Meng S."/>
            <person name="Li G."/>
            <person name="Viehrig K."/>
            <person name="Ye F."/>
            <person name="Su P."/>
            <person name="Kiefer A.F."/>
            <person name="Nichols A."/>
            <person name="Cepeda A.J."/>
            <person name="Yan W."/>
            <person name="Fan B."/>
            <person name="Jiang Y."/>
            <person name="Adhikari A."/>
            <person name="Zheng C.-J."/>
            <person name="Schuster L."/>
            <person name="Cowan T.M."/>
            <person name="Smanski M.J."/>
            <person name="Chevrette M.G."/>
            <person name="De Carvalho L.P.S."/>
            <person name="Shen B."/>
        </authorList>
    </citation>
    <scope>NUCLEOTIDE SEQUENCE [LARGE SCALE GENOMIC DNA]</scope>
    <source>
        <strain evidence="3 4">NPDC020327</strain>
    </source>
</reference>
<evidence type="ECO:0000256" key="1">
    <source>
        <dbReference type="SAM" id="MobiDB-lite"/>
    </source>
</evidence>
<organism evidence="3 4">
    <name type="scientific">Streptomyces pathocidini</name>
    <dbReference type="NCBI Taxonomy" id="1650571"/>
    <lineage>
        <taxon>Bacteria</taxon>
        <taxon>Bacillati</taxon>
        <taxon>Actinomycetota</taxon>
        <taxon>Actinomycetes</taxon>
        <taxon>Kitasatosporales</taxon>
        <taxon>Streptomycetaceae</taxon>
        <taxon>Streptomyces</taxon>
    </lineage>
</organism>
<dbReference type="InterPro" id="IPR036465">
    <property type="entry name" value="vWFA_dom_sf"/>
</dbReference>
<feature type="compositionally biased region" description="Low complexity" evidence="1">
    <location>
        <begin position="284"/>
        <end position="295"/>
    </location>
</feature>
<name>A0ABW7USL6_9ACTN</name>
<dbReference type="Gene3D" id="3.40.50.410">
    <property type="entry name" value="von Willebrand factor, type A domain"/>
    <property type="match status" value="1"/>
</dbReference>
<dbReference type="PROSITE" id="PS50234">
    <property type="entry name" value="VWFA"/>
    <property type="match status" value="1"/>
</dbReference>
<dbReference type="SUPFAM" id="SSF53300">
    <property type="entry name" value="vWA-like"/>
    <property type="match status" value="1"/>
</dbReference>
<dbReference type="EMBL" id="JBIRWE010000003">
    <property type="protein sequence ID" value="MFI1964334.1"/>
    <property type="molecule type" value="Genomic_DNA"/>
</dbReference>